<protein>
    <submittedName>
        <fullName evidence="1">Uncharacterized protein</fullName>
    </submittedName>
</protein>
<gene>
    <name evidence="1" type="ORF">BN997_01110</name>
</gene>
<dbReference type="AlphaFoldDB" id="A0A0A1MNU9"/>
<dbReference type="EMBL" id="CDGG01000001">
    <property type="protein sequence ID" value="CEI81292.1"/>
    <property type="molecule type" value="Genomic_DNA"/>
</dbReference>
<dbReference type="OrthoDB" id="5868871at2"/>
<evidence type="ECO:0000313" key="2">
    <source>
        <dbReference type="Proteomes" id="UP000040453"/>
    </source>
</evidence>
<organism evidence="1 2">
    <name type="scientific">Oceanobacillus oncorhynchi</name>
    <dbReference type="NCBI Taxonomy" id="545501"/>
    <lineage>
        <taxon>Bacteria</taxon>
        <taxon>Bacillati</taxon>
        <taxon>Bacillota</taxon>
        <taxon>Bacilli</taxon>
        <taxon>Bacillales</taxon>
        <taxon>Bacillaceae</taxon>
        <taxon>Oceanobacillus</taxon>
    </lineage>
</organism>
<dbReference type="Proteomes" id="UP000040453">
    <property type="component" value="Unassembled WGS sequence"/>
</dbReference>
<dbReference type="InterPro" id="IPR009057">
    <property type="entry name" value="Homeodomain-like_sf"/>
</dbReference>
<dbReference type="RefSeq" id="WP_042530337.1">
    <property type="nucleotide sequence ID" value="NZ_CDGG01000001.1"/>
</dbReference>
<name>A0A0A1MNU9_9BACI</name>
<sequence length="151" mass="17762">MAKGKYAEWITEEGLIKIEGWARDGLTDEQIAHNIGIKRQTLYDWIKRFPDISDALKRGKEVIDRQVENALLKRALGYKYDEITYEFDEETKRVTKEVQPDTTAQIFWLKNRKPNEWRDKQDVEHSGNMNVNNAFSELTTEELRKLAAKDD</sequence>
<reference evidence="1 2" key="1">
    <citation type="submission" date="2014-11" db="EMBL/GenBank/DDBJ databases">
        <authorList>
            <person name="Urmite Genomes Urmite Genomes"/>
        </authorList>
    </citation>
    <scope>NUCLEOTIDE SEQUENCE [LARGE SCALE GENOMIC DNA]</scope>
    <source>
        <strain evidence="1 2">Oc5</strain>
    </source>
</reference>
<keyword evidence="2" id="KW-1185">Reference proteome</keyword>
<dbReference type="STRING" id="545501.BN997_01110"/>
<dbReference type="SUPFAM" id="SSF46689">
    <property type="entry name" value="Homeodomain-like"/>
    <property type="match status" value="1"/>
</dbReference>
<dbReference type="Gene3D" id="1.10.10.60">
    <property type="entry name" value="Homeodomain-like"/>
    <property type="match status" value="1"/>
</dbReference>
<proteinExistence type="predicted"/>
<accession>A0A0A1MNU9</accession>
<evidence type="ECO:0000313" key="1">
    <source>
        <dbReference type="EMBL" id="CEI81292.1"/>
    </source>
</evidence>